<gene>
    <name evidence="1" type="ORF">GGR95_003653</name>
</gene>
<keyword evidence="2" id="KW-1185">Reference proteome</keyword>
<evidence type="ECO:0000313" key="2">
    <source>
        <dbReference type="Proteomes" id="UP000530268"/>
    </source>
</evidence>
<accession>A0A7W6H2D5</accession>
<reference evidence="1 2" key="1">
    <citation type="submission" date="2020-08" db="EMBL/GenBank/DDBJ databases">
        <title>Genomic Encyclopedia of Type Strains, Phase IV (KMG-IV): sequencing the most valuable type-strain genomes for metagenomic binning, comparative biology and taxonomic classification.</title>
        <authorList>
            <person name="Goeker M."/>
        </authorList>
    </citation>
    <scope>NUCLEOTIDE SEQUENCE [LARGE SCALE GENOMIC DNA]</scope>
    <source>
        <strain evidence="1 2">DSM 102234</strain>
    </source>
</reference>
<dbReference type="EMBL" id="JACIEI010000024">
    <property type="protein sequence ID" value="MBB3995987.1"/>
    <property type="molecule type" value="Genomic_DNA"/>
</dbReference>
<protein>
    <submittedName>
        <fullName evidence="1">Uncharacterized protein</fullName>
    </submittedName>
</protein>
<sequence length="34" mass="3927">MDSALWLLLLKSLDGLRLKLSVPRMPVMLRFDPT</sequence>
<organism evidence="1 2">
    <name type="scientific">Sulfitobacter undariae</name>
    <dbReference type="NCBI Taxonomy" id="1563671"/>
    <lineage>
        <taxon>Bacteria</taxon>
        <taxon>Pseudomonadati</taxon>
        <taxon>Pseudomonadota</taxon>
        <taxon>Alphaproteobacteria</taxon>
        <taxon>Rhodobacterales</taxon>
        <taxon>Roseobacteraceae</taxon>
        <taxon>Sulfitobacter</taxon>
    </lineage>
</organism>
<proteinExistence type="predicted"/>
<comment type="caution">
    <text evidence="1">The sequence shown here is derived from an EMBL/GenBank/DDBJ whole genome shotgun (WGS) entry which is preliminary data.</text>
</comment>
<evidence type="ECO:0000313" key="1">
    <source>
        <dbReference type="EMBL" id="MBB3995987.1"/>
    </source>
</evidence>
<dbReference type="Proteomes" id="UP000530268">
    <property type="component" value="Unassembled WGS sequence"/>
</dbReference>
<name>A0A7W6H2D5_9RHOB</name>
<dbReference type="AlphaFoldDB" id="A0A7W6H2D5"/>